<dbReference type="OrthoDB" id="10303424at2759"/>
<dbReference type="Gene3D" id="3.90.370.10">
    <property type="entry name" value="Tissue inhibitor of metalloproteinase-1. Chain B, domain 1"/>
    <property type="match status" value="1"/>
</dbReference>
<accession>A0A8S3T3V9</accession>
<dbReference type="InterPro" id="IPR027465">
    <property type="entry name" value="TIMP_C"/>
</dbReference>
<dbReference type="Pfam" id="PF00965">
    <property type="entry name" value="TIMP"/>
    <property type="match status" value="1"/>
</dbReference>
<evidence type="ECO:0000313" key="4">
    <source>
        <dbReference type="EMBL" id="CAG2228576.1"/>
    </source>
</evidence>
<dbReference type="InterPro" id="IPR008993">
    <property type="entry name" value="TIMP-like_OB-fold"/>
</dbReference>
<organism evidence="4 5">
    <name type="scientific">Mytilus edulis</name>
    <name type="common">Blue mussel</name>
    <dbReference type="NCBI Taxonomy" id="6550"/>
    <lineage>
        <taxon>Eukaryota</taxon>
        <taxon>Metazoa</taxon>
        <taxon>Spiralia</taxon>
        <taxon>Lophotrochozoa</taxon>
        <taxon>Mollusca</taxon>
        <taxon>Bivalvia</taxon>
        <taxon>Autobranchia</taxon>
        <taxon>Pteriomorphia</taxon>
        <taxon>Mytilida</taxon>
        <taxon>Mytiloidea</taxon>
        <taxon>Mytilidae</taxon>
        <taxon>Mytilinae</taxon>
        <taxon>Mytilus</taxon>
    </lineage>
</organism>
<dbReference type="InterPro" id="IPR001820">
    <property type="entry name" value="TIMP"/>
</dbReference>
<reference evidence="4" key="1">
    <citation type="submission" date="2021-03" db="EMBL/GenBank/DDBJ databases">
        <authorList>
            <person name="Bekaert M."/>
        </authorList>
    </citation>
    <scope>NUCLEOTIDE SEQUENCE</scope>
</reference>
<dbReference type="AlphaFoldDB" id="A0A8S3T3V9"/>
<dbReference type="SMART" id="SM00206">
    <property type="entry name" value="NTR"/>
    <property type="match status" value="1"/>
</dbReference>
<keyword evidence="2" id="KW-0964">Secreted</keyword>
<dbReference type="Proteomes" id="UP000683360">
    <property type="component" value="Unassembled WGS sequence"/>
</dbReference>
<proteinExistence type="predicted"/>
<name>A0A8S3T3V9_MYTED</name>
<comment type="subcellular location">
    <subcellularLocation>
        <location evidence="1">Secreted</location>
    </subcellularLocation>
</comment>
<gene>
    <name evidence="4" type="ORF">MEDL_41571</name>
</gene>
<protein>
    <recommendedName>
        <fullName evidence="6">NTR domain-containing protein</fullName>
    </recommendedName>
</protein>
<keyword evidence="3" id="KW-1015">Disulfide bond</keyword>
<comment type="caution">
    <text evidence="4">The sequence shown here is derived from an EMBL/GenBank/DDBJ whole genome shotgun (WGS) entry which is preliminary data.</text>
</comment>
<dbReference type="GO" id="GO:0008191">
    <property type="term" value="F:metalloendopeptidase inhibitor activity"/>
    <property type="evidence" value="ECO:0007669"/>
    <property type="project" value="InterPro"/>
</dbReference>
<evidence type="ECO:0008006" key="6">
    <source>
        <dbReference type="Google" id="ProtNLM"/>
    </source>
</evidence>
<feature type="disulfide bond" evidence="3">
    <location>
        <begin position="117"/>
        <end position="162"/>
    </location>
</feature>
<evidence type="ECO:0000256" key="3">
    <source>
        <dbReference type="PIRSR" id="PIRSR601820-3"/>
    </source>
</evidence>
<evidence type="ECO:0000256" key="1">
    <source>
        <dbReference type="ARBA" id="ARBA00004613"/>
    </source>
</evidence>
<dbReference type="Gene3D" id="2.40.50.120">
    <property type="match status" value="1"/>
</dbReference>
<dbReference type="GO" id="GO:0005576">
    <property type="term" value="C:extracellular region"/>
    <property type="evidence" value="ECO:0007669"/>
    <property type="project" value="UniProtKB-SubCell"/>
</dbReference>
<keyword evidence="5" id="KW-1185">Reference proteome</keyword>
<evidence type="ECO:0000256" key="2">
    <source>
        <dbReference type="ARBA" id="ARBA00022525"/>
    </source>
</evidence>
<evidence type="ECO:0000313" key="5">
    <source>
        <dbReference type="Proteomes" id="UP000683360"/>
    </source>
</evidence>
<dbReference type="SUPFAM" id="SSF50242">
    <property type="entry name" value="TIMP-like"/>
    <property type="match status" value="1"/>
</dbReference>
<dbReference type="EMBL" id="CAJPWZ010001999">
    <property type="protein sequence ID" value="CAG2228576.1"/>
    <property type="molecule type" value="Genomic_DNA"/>
</dbReference>
<sequence>MFYPFLVLVGRVIKKEIPKGGDEIKYHFKLLKSLKGVHETIGSTIIIETYSTSSMCGVRFMTVGEQYVLSGRRSKKTGRIFTITCGNFIYKITDVTFKLMLYLFSGGSDSYVQNCDCKEIVNPRHEPGKFDSSKGCKIPSGLNVGTDCYRKQGLCKRTGSVCSWKNADCGP</sequence>